<organism evidence="6 7">
    <name type="scientific">[Candida] anglica</name>
    <dbReference type="NCBI Taxonomy" id="148631"/>
    <lineage>
        <taxon>Eukaryota</taxon>
        <taxon>Fungi</taxon>
        <taxon>Dikarya</taxon>
        <taxon>Ascomycota</taxon>
        <taxon>Saccharomycotina</taxon>
        <taxon>Pichiomycetes</taxon>
        <taxon>Debaryomycetaceae</taxon>
        <taxon>Kurtzmaniella</taxon>
    </lineage>
</organism>
<dbReference type="Gene3D" id="2.30.40.10">
    <property type="entry name" value="Urease, subunit C, domain 1"/>
    <property type="match status" value="1"/>
</dbReference>
<dbReference type="PANTHER" id="PTHR11271:SF6">
    <property type="entry name" value="GUANINE DEAMINASE"/>
    <property type="match status" value="1"/>
</dbReference>
<evidence type="ECO:0000256" key="2">
    <source>
        <dbReference type="ARBA" id="ARBA00022723"/>
    </source>
</evidence>
<accession>A0ABP0ECQ8</accession>
<dbReference type="InterPro" id="IPR051607">
    <property type="entry name" value="Metallo-dep_hydrolases"/>
</dbReference>
<keyword evidence="4" id="KW-0862">Zinc</keyword>
<sequence>MYTLYYGTIVHTPTISSIEININTLVGVNSNGTIDFIHKNLSKDVNPIKFFFNNHSPSDPIKEFKFNDNSQNPLQFFCPGFIDTHIHASQYPNLGIGIGVPLLDWLKQYTFPMEESFKKENLLMAEDVYNKVISRTLSCGTTCASYFTTIDYDTTTLFTDLLLKHGQRGFVGKVCMDHNEPYPQYSESFEQSIESQQKILNYIESKNSKINARYSEKKGTLSTCNHDHSRLVTPIITPRFAPVCSDPLLQTLGAISLANSLPIQTHIAENLKEVALMKELFPQFENYASVYDHYQLLTNRTILAHAVHLDDDECKIISERGCTISHCPTSNSFLSSGEAPIKKYLKHNINIALGTDLSGGFDSSILGIMKHSILVSHHLAMPEEIDDSNKLSIKEVMYMATQGGAKAVGLGDTIGTFHVGKQWDAQLIDLASSNSYLDVFEWQVPDTKGDPTKAVEKINELLGRWIFNGDDRNCMKVWVNGNLVVDKEDTSDGWVIV</sequence>
<comment type="cofactor">
    <cofactor evidence="1">
        <name>Zn(2+)</name>
        <dbReference type="ChEBI" id="CHEBI:29105"/>
    </cofactor>
</comment>
<evidence type="ECO:0000259" key="5">
    <source>
        <dbReference type="Pfam" id="PF01979"/>
    </source>
</evidence>
<reference evidence="6 7" key="1">
    <citation type="submission" date="2024-01" db="EMBL/GenBank/DDBJ databases">
        <authorList>
            <consortium name="Genoscope - CEA"/>
            <person name="William W."/>
        </authorList>
    </citation>
    <scope>NUCLEOTIDE SEQUENCE [LARGE SCALE GENOMIC DNA]</scope>
    <source>
        <strain evidence="6 7">29B2s-10</strain>
    </source>
</reference>
<evidence type="ECO:0000313" key="7">
    <source>
        <dbReference type="Proteomes" id="UP001497600"/>
    </source>
</evidence>
<dbReference type="PANTHER" id="PTHR11271">
    <property type="entry name" value="GUANINE DEAMINASE"/>
    <property type="match status" value="1"/>
</dbReference>
<gene>
    <name evidence="6" type="primary">GUD1</name>
    <name evidence="6" type="ORF">CAAN4_C08460</name>
</gene>
<keyword evidence="3" id="KW-0378">Hydrolase</keyword>
<dbReference type="InterPro" id="IPR011059">
    <property type="entry name" value="Metal-dep_hydrolase_composite"/>
</dbReference>
<protein>
    <submittedName>
        <fullName evidence="6">Probable guanine deaminase</fullName>
    </submittedName>
</protein>
<dbReference type="InterPro" id="IPR006680">
    <property type="entry name" value="Amidohydro-rel"/>
</dbReference>
<feature type="domain" description="Amidohydrolase-related" evidence="5">
    <location>
        <begin position="78"/>
        <end position="484"/>
    </location>
</feature>
<evidence type="ECO:0000256" key="4">
    <source>
        <dbReference type="ARBA" id="ARBA00022833"/>
    </source>
</evidence>
<evidence type="ECO:0000256" key="3">
    <source>
        <dbReference type="ARBA" id="ARBA00022801"/>
    </source>
</evidence>
<dbReference type="Gene3D" id="3.20.20.140">
    <property type="entry name" value="Metal-dependent hydrolases"/>
    <property type="match status" value="1"/>
</dbReference>
<dbReference type="InterPro" id="IPR032466">
    <property type="entry name" value="Metal_Hydrolase"/>
</dbReference>
<evidence type="ECO:0000256" key="1">
    <source>
        <dbReference type="ARBA" id="ARBA00001947"/>
    </source>
</evidence>
<evidence type="ECO:0000313" key="6">
    <source>
        <dbReference type="EMBL" id="CAK7900681.1"/>
    </source>
</evidence>
<dbReference type="SUPFAM" id="SSF51338">
    <property type="entry name" value="Composite domain of metallo-dependent hydrolases"/>
    <property type="match status" value="1"/>
</dbReference>
<dbReference type="Proteomes" id="UP001497600">
    <property type="component" value="Chromosome C"/>
</dbReference>
<dbReference type="EMBL" id="OZ004255">
    <property type="protein sequence ID" value="CAK7900681.1"/>
    <property type="molecule type" value="Genomic_DNA"/>
</dbReference>
<keyword evidence="7" id="KW-1185">Reference proteome</keyword>
<dbReference type="SUPFAM" id="SSF51556">
    <property type="entry name" value="Metallo-dependent hydrolases"/>
    <property type="match status" value="1"/>
</dbReference>
<keyword evidence="2" id="KW-0479">Metal-binding</keyword>
<dbReference type="Pfam" id="PF01979">
    <property type="entry name" value="Amidohydro_1"/>
    <property type="match status" value="1"/>
</dbReference>
<name>A0ABP0ECQ8_9ASCO</name>
<proteinExistence type="predicted"/>